<feature type="transmembrane region" description="Helical" evidence="1">
    <location>
        <begin position="77"/>
        <end position="100"/>
    </location>
</feature>
<proteinExistence type="predicted"/>
<comment type="caution">
    <text evidence="2">The sequence shown here is derived from an EMBL/GenBank/DDBJ whole genome shotgun (WGS) entry which is preliminary data.</text>
</comment>
<evidence type="ECO:0000313" key="2">
    <source>
        <dbReference type="EMBL" id="OQV17078.1"/>
    </source>
</evidence>
<dbReference type="EMBL" id="MTYJ01000066">
    <property type="protein sequence ID" value="OQV17078.1"/>
    <property type="molecule type" value="Genomic_DNA"/>
</dbReference>
<feature type="transmembrane region" description="Helical" evidence="1">
    <location>
        <begin position="46"/>
        <end position="65"/>
    </location>
</feature>
<organism evidence="2 3">
    <name type="scientific">Hypsibius exemplaris</name>
    <name type="common">Freshwater tardigrade</name>
    <dbReference type="NCBI Taxonomy" id="2072580"/>
    <lineage>
        <taxon>Eukaryota</taxon>
        <taxon>Metazoa</taxon>
        <taxon>Ecdysozoa</taxon>
        <taxon>Tardigrada</taxon>
        <taxon>Eutardigrada</taxon>
        <taxon>Parachela</taxon>
        <taxon>Hypsibioidea</taxon>
        <taxon>Hypsibiidae</taxon>
        <taxon>Hypsibius</taxon>
    </lineage>
</organism>
<keyword evidence="1" id="KW-0472">Membrane</keyword>
<keyword evidence="1" id="KW-0812">Transmembrane</keyword>
<reference evidence="3" key="1">
    <citation type="submission" date="2017-01" db="EMBL/GenBank/DDBJ databases">
        <title>Comparative genomics of anhydrobiosis in the tardigrade Hypsibius dujardini.</title>
        <authorList>
            <person name="Yoshida Y."/>
            <person name="Koutsovoulos G."/>
            <person name="Laetsch D."/>
            <person name="Stevens L."/>
            <person name="Kumar S."/>
            <person name="Horikawa D."/>
            <person name="Ishino K."/>
            <person name="Komine S."/>
            <person name="Tomita M."/>
            <person name="Blaxter M."/>
            <person name="Arakawa K."/>
        </authorList>
    </citation>
    <scope>NUCLEOTIDE SEQUENCE [LARGE SCALE GENOMIC DNA]</scope>
    <source>
        <strain evidence="3">Z151</strain>
    </source>
</reference>
<keyword evidence="1" id="KW-1133">Transmembrane helix</keyword>
<dbReference type="Proteomes" id="UP000192578">
    <property type="component" value="Unassembled WGS sequence"/>
</dbReference>
<name>A0A1W0WPE4_HYPEX</name>
<sequence>MPACQPCSLRIGCFTVAGTFMVLGVLGSLASRSWRTMIEYQQEVEFYNYATVSVILFMSGCLLFQGLLKSNVTVLRVWFVVNTLALLYEITLFILAIFRWTNLEPAQNFKNRASYETVSWTFKLPIILFCFLIPVVIICLCAVRNYRNDLIHTQLNAQNYRKSRLRLVDLLKKQPENQPNESTVSERD</sequence>
<feature type="transmembrane region" description="Helical" evidence="1">
    <location>
        <begin position="120"/>
        <end position="143"/>
    </location>
</feature>
<feature type="transmembrane region" description="Helical" evidence="1">
    <location>
        <begin position="7"/>
        <end position="26"/>
    </location>
</feature>
<gene>
    <name evidence="2" type="ORF">BV898_08795</name>
</gene>
<accession>A0A1W0WPE4</accession>
<evidence type="ECO:0000256" key="1">
    <source>
        <dbReference type="SAM" id="Phobius"/>
    </source>
</evidence>
<keyword evidence="3" id="KW-1185">Reference proteome</keyword>
<protein>
    <submittedName>
        <fullName evidence="2">Uncharacterized protein</fullName>
    </submittedName>
</protein>
<evidence type="ECO:0000313" key="3">
    <source>
        <dbReference type="Proteomes" id="UP000192578"/>
    </source>
</evidence>
<dbReference type="AlphaFoldDB" id="A0A1W0WPE4"/>